<keyword evidence="1 7" id="KW-1003">Cell membrane</keyword>
<evidence type="ECO:0000256" key="1">
    <source>
        <dbReference type="ARBA" id="ARBA00022475"/>
    </source>
</evidence>
<dbReference type="Proteomes" id="UP000242861">
    <property type="component" value="Unassembled WGS sequence"/>
</dbReference>
<protein>
    <recommendedName>
        <fullName evidence="7">Endolytic murein transglycosylase</fullName>
        <ecNumber evidence="7">4.2.2.29</ecNumber>
    </recommendedName>
    <alternativeName>
        <fullName evidence="7">Peptidoglycan lytic transglycosylase</fullName>
    </alternativeName>
    <alternativeName>
        <fullName evidence="7">Peptidoglycan polymerization terminase</fullName>
    </alternativeName>
</protein>
<evidence type="ECO:0000313" key="9">
    <source>
        <dbReference type="Proteomes" id="UP000242861"/>
    </source>
</evidence>
<keyword evidence="6 7" id="KW-0961">Cell wall biogenesis/degradation</keyword>
<feature type="site" description="Important for catalytic activity" evidence="7">
    <location>
        <position position="218"/>
    </location>
</feature>
<dbReference type="Pfam" id="PF02618">
    <property type="entry name" value="YceG"/>
    <property type="match status" value="1"/>
</dbReference>
<dbReference type="Gene3D" id="3.30.160.60">
    <property type="entry name" value="Classic Zinc Finger"/>
    <property type="match status" value="1"/>
</dbReference>
<keyword evidence="5 7" id="KW-0456">Lyase</keyword>
<comment type="caution">
    <text evidence="8">The sequence shown here is derived from an EMBL/GenBank/DDBJ whole genome shotgun (WGS) entry which is preliminary data.</text>
</comment>
<keyword evidence="3 7" id="KW-1133">Transmembrane helix</keyword>
<gene>
    <name evidence="7" type="primary">mltG</name>
    <name evidence="8" type="ORF">CW360_03900</name>
</gene>
<dbReference type="CDD" id="cd08010">
    <property type="entry name" value="MltG_like"/>
    <property type="match status" value="1"/>
</dbReference>
<dbReference type="FunFam" id="3.30.160.60:FF:000242">
    <property type="entry name" value="Endolytic murein transglycosylase"/>
    <property type="match status" value="1"/>
</dbReference>
<accession>A0A2I0CT54</accession>
<dbReference type="GO" id="GO:0005886">
    <property type="term" value="C:plasma membrane"/>
    <property type="evidence" value="ECO:0007669"/>
    <property type="project" value="UniProtKB-UniRule"/>
</dbReference>
<keyword evidence="2 7" id="KW-0812">Transmembrane</keyword>
<dbReference type="EMBL" id="PIYS01000005">
    <property type="protein sequence ID" value="PKF72233.1"/>
    <property type="molecule type" value="Genomic_DNA"/>
</dbReference>
<dbReference type="Gene3D" id="3.30.1490.480">
    <property type="entry name" value="Endolytic murein transglycosylase"/>
    <property type="match status" value="1"/>
</dbReference>
<reference evidence="9" key="1">
    <citation type="submission" date="2017-12" db="EMBL/GenBank/DDBJ databases">
        <authorList>
            <person name="Yu X.-Y."/>
        </authorList>
    </citation>
    <scope>NUCLEOTIDE SEQUENCE [LARGE SCALE GENOMIC DNA]</scope>
    <source>
        <strain evidence="9">ZYSR67-Z</strain>
    </source>
</reference>
<evidence type="ECO:0000313" key="8">
    <source>
        <dbReference type="EMBL" id="PKF72233.1"/>
    </source>
</evidence>
<dbReference type="PANTHER" id="PTHR30518">
    <property type="entry name" value="ENDOLYTIC MUREIN TRANSGLYCOSYLASE"/>
    <property type="match status" value="1"/>
</dbReference>
<proteinExistence type="inferred from homology"/>
<dbReference type="AlphaFoldDB" id="A0A2I0CT54"/>
<name>A0A2I0CT54_9PSED</name>
<keyword evidence="7" id="KW-0997">Cell inner membrane</keyword>
<dbReference type="EC" id="4.2.2.29" evidence="7"/>
<evidence type="ECO:0000256" key="2">
    <source>
        <dbReference type="ARBA" id="ARBA00022692"/>
    </source>
</evidence>
<comment type="catalytic activity">
    <reaction evidence="7">
        <text>a peptidoglycan chain = a peptidoglycan chain with N-acetyl-1,6-anhydromuramyl-[peptide] at the reducing end + a peptidoglycan chain with N-acetylglucosamine at the non-reducing end.</text>
        <dbReference type="EC" id="4.2.2.29"/>
    </reaction>
</comment>
<organism evidence="8 9">
    <name type="scientific">Pseudomonas fluvialis</name>
    <dbReference type="NCBI Taxonomy" id="1793966"/>
    <lineage>
        <taxon>Bacteria</taxon>
        <taxon>Pseudomonadati</taxon>
        <taxon>Pseudomonadota</taxon>
        <taxon>Gammaproteobacteria</taxon>
        <taxon>Pseudomonadales</taxon>
        <taxon>Pseudomonadaceae</taxon>
        <taxon>Pseudomonas</taxon>
    </lineage>
</organism>
<comment type="similarity">
    <text evidence="7">Belongs to the transglycosylase MltG family.</text>
</comment>
<dbReference type="HAMAP" id="MF_02065">
    <property type="entry name" value="MltG"/>
    <property type="match status" value="1"/>
</dbReference>
<keyword evidence="4 7" id="KW-0472">Membrane</keyword>
<dbReference type="NCBIfam" id="TIGR00247">
    <property type="entry name" value="endolytic transglycosylase MltG"/>
    <property type="match status" value="1"/>
</dbReference>
<evidence type="ECO:0000256" key="4">
    <source>
        <dbReference type="ARBA" id="ARBA00023136"/>
    </source>
</evidence>
<dbReference type="GO" id="GO:0009252">
    <property type="term" value="P:peptidoglycan biosynthetic process"/>
    <property type="evidence" value="ECO:0007669"/>
    <property type="project" value="UniProtKB-UniRule"/>
</dbReference>
<evidence type="ECO:0000256" key="7">
    <source>
        <dbReference type="HAMAP-Rule" id="MF_02065"/>
    </source>
</evidence>
<dbReference type="GO" id="GO:0071555">
    <property type="term" value="P:cell wall organization"/>
    <property type="evidence" value="ECO:0007669"/>
    <property type="project" value="UniProtKB-KW"/>
</dbReference>
<dbReference type="GO" id="GO:0008932">
    <property type="term" value="F:lytic endotransglycosylase activity"/>
    <property type="evidence" value="ECO:0007669"/>
    <property type="project" value="UniProtKB-UniRule"/>
</dbReference>
<evidence type="ECO:0000256" key="5">
    <source>
        <dbReference type="ARBA" id="ARBA00023239"/>
    </source>
</evidence>
<comment type="function">
    <text evidence="7">Functions as a peptidoglycan terminase that cleaves nascent peptidoglycan strands endolytically to terminate their elongation.</text>
</comment>
<sequence>MIARMLRVLVAGLALLALLAGWALWQYQAAADQLLQLNDERLLEVPPGSTPNGLLIRLEQEGVLADAWWLRLRWRLQFAHGALHSGEYRLHPEMSAGQLLALWQRGDVVQYNLTLVEGWTFAQVRQALARADKLQQTLDGLSDADLMRHLGAKGEHPEGRFFPDTYRYVRGMRDVDLLRQAYQRLASVLQEEWQQRAADLPYADPYQALIMASLIEKETGVAHERAQIAGVFIRRLRIGMPLQTDPTVIYGMGEAYRGRITRADLRRPTPYNTYTMRGLPPTPIAMVGREAIHAALHPQDGRSLYFVARGDGSHVFSNTLAEHNRAVREYQLKRRADYRSSPAPQPKEAR</sequence>
<dbReference type="PANTHER" id="PTHR30518:SF2">
    <property type="entry name" value="ENDOLYTIC MUREIN TRANSGLYCOSYLASE"/>
    <property type="match status" value="1"/>
</dbReference>
<dbReference type="InterPro" id="IPR003770">
    <property type="entry name" value="MLTG-like"/>
</dbReference>
<evidence type="ECO:0000256" key="3">
    <source>
        <dbReference type="ARBA" id="ARBA00022989"/>
    </source>
</evidence>
<evidence type="ECO:0000256" key="6">
    <source>
        <dbReference type="ARBA" id="ARBA00023316"/>
    </source>
</evidence>